<keyword evidence="2" id="KW-1185">Reference proteome</keyword>
<dbReference type="EMBL" id="CP137640">
    <property type="protein sequence ID" value="WVX80656.1"/>
    <property type="molecule type" value="Genomic_DNA"/>
</dbReference>
<dbReference type="Proteomes" id="UP001357223">
    <property type="component" value="Chromosome"/>
</dbReference>
<evidence type="ECO:0000313" key="2">
    <source>
        <dbReference type="Proteomes" id="UP001357223"/>
    </source>
</evidence>
<accession>A0ABZ2CBZ6</accession>
<name>A0ABZ2CBZ6_9BACI</name>
<sequence>MLTFYNPQEGTVKQIKQLCYKADGQLKLFCQIGPTDKALVEKCDEIEIIARVYDNGNLIFDSSLLLGTSLGKNRPVGQRISPLDERKQILHRNLSDPSIVHSKSLIYFIECEEYNKFVEEISKLLLLTAYRSFKYFQNHEEQFAEQLNFVKQAVKEIKEKESKPYSPSGHHL</sequence>
<gene>
    <name evidence="1" type="ORF">R4Z09_25995</name>
</gene>
<evidence type="ECO:0000313" key="1">
    <source>
        <dbReference type="EMBL" id="WVX80656.1"/>
    </source>
</evidence>
<reference evidence="1 2" key="1">
    <citation type="submission" date="2023-10" db="EMBL/GenBank/DDBJ databases">
        <title>Niallia locisalis sp.nov. isolated from a salt pond sample.</title>
        <authorList>
            <person name="Li X.-J."/>
            <person name="Dong L."/>
        </authorList>
    </citation>
    <scope>NUCLEOTIDE SEQUENCE [LARGE SCALE GENOMIC DNA]</scope>
    <source>
        <strain evidence="1 2">DSM 29761</strain>
    </source>
</reference>
<proteinExistence type="predicted"/>
<dbReference type="RefSeq" id="WP_338449587.1">
    <property type="nucleotide sequence ID" value="NZ_CP137640.1"/>
</dbReference>
<protein>
    <submittedName>
        <fullName evidence="1">Uncharacterized protein</fullName>
    </submittedName>
</protein>
<organism evidence="1 2">
    <name type="scientific">Niallia oryzisoli</name>
    <dbReference type="NCBI Taxonomy" id="1737571"/>
    <lineage>
        <taxon>Bacteria</taxon>
        <taxon>Bacillati</taxon>
        <taxon>Bacillota</taxon>
        <taxon>Bacilli</taxon>
        <taxon>Bacillales</taxon>
        <taxon>Bacillaceae</taxon>
        <taxon>Niallia</taxon>
    </lineage>
</organism>